<dbReference type="InterPro" id="IPR011993">
    <property type="entry name" value="PH-like_dom_sf"/>
</dbReference>
<feature type="domain" description="FYVE-type" evidence="12">
    <location>
        <begin position="2101"/>
        <end position="2160"/>
    </location>
</feature>
<gene>
    <name evidence="13" type="ORF">SSS_2625</name>
</gene>
<feature type="compositionally biased region" description="Polar residues" evidence="9">
    <location>
        <begin position="1178"/>
        <end position="1200"/>
    </location>
</feature>
<feature type="compositionally biased region" description="Polar residues" evidence="9">
    <location>
        <begin position="398"/>
        <end position="418"/>
    </location>
</feature>
<accession>A0A834VI85</accession>
<evidence type="ECO:0000256" key="4">
    <source>
        <dbReference type="ARBA" id="ARBA00022723"/>
    </source>
</evidence>
<dbReference type="PANTHER" id="PTHR12673:SF267">
    <property type="entry name" value="PROTEIN CBG10230"/>
    <property type="match status" value="1"/>
</dbReference>
<evidence type="ECO:0000256" key="5">
    <source>
        <dbReference type="ARBA" id="ARBA00022771"/>
    </source>
</evidence>
<dbReference type="InterPro" id="IPR013083">
    <property type="entry name" value="Znf_RING/FYVE/PHD"/>
</dbReference>
<feature type="compositionally biased region" description="Basic and acidic residues" evidence="9">
    <location>
        <begin position="508"/>
        <end position="527"/>
    </location>
</feature>
<dbReference type="EMBL" id="WVUK01000003">
    <property type="protein sequence ID" value="KAF7496649.1"/>
    <property type="molecule type" value="Genomic_DNA"/>
</dbReference>
<dbReference type="Pfam" id="PF00621">
    <property type="entry name" value="RhoGEF"/>
    <property type="match status" value="1"/>
</dbReference>
<keyword evidence="2" id="KW-0963">Cytoplasm</keyword>
<feature type="region of interest" description="Disordered" evidence="9">
    <location>
        <begin position="1017"/>
        <end position="1042"/>
    </location>
</feature>
<organism evidence="13">
    <name type="scientific">Sarcoptes scabiei</name>
    <name type="common">Itch mite</name>
    <name type="synonym">Acarus scabiei</name>
    <dbReference type="NCBI Taxonomy" id="52283"/>
    <lineage>
        <taxon>Eukaryota</taxon>
        <taxon>Metazoa</taxon>
        <taxon>Ecdysozoa</taxon>
        <taxon>Arthropoda</taxon>
        <taxon>Chelicerata</taxon>
        <taxon>Arachnida</taxon>
        <taxon>Acari</taxon>
        <taxon>Acariformes</taxon>
        <taxon>Sarcoptiformes</taxon>
        <taxon>Astigmata</taxon>
        <taxon>Psoroptidia</taxon>
        <taxon>Sarcoptoidea</taxon>
        <taxon>Sarcoptidae</taxon>
        <taxon>Sarcoptinae</taxon>
        <taxon>Sarcoptes</taxon>
    </lineage>
</organism>
<keyword evidence="15" id="KW-1185">Reference proteome</keyword>
<dbReference type="OrthoDB" id="245697at2759"/>
<dbReference type="PANTHER" id="PTHR12673">
    <property type="entry name" value="FACIOGENITAL DYSPLASIA PROTEIN"/>
    <property type="match status" value="1"/>
</dbReference>
<dbReference type="SUPFAM" id="SSF57903">
    <property type="entry name" value="FYVE/PHD zinc finger"/>
    <property type="match status" value="1"/>
</dbReference>
<evidence type="ECO:0000256" key="9">
    <source>
        <dbReference type="SAM" id="MobiDB-lite"/>
    </source>
</evidence>
<keyword evidence="7" id="KW-0206">Cytoskeleton</keyword>
<dbReference type="GO" id="GO:0008270">
    <property type="term" value="F:zinc ion binding"/>
    <property type="evidence" value="ECO:0007669"/>
    <property type="project" value="UniProtKB-KW"/>
</dbReference>
<dbReference type="InterPro" id="IPR035899">
    <property type="entry name" value="DBL_dom_sf"/>
</dbReference>
<reference evidence="15" key="1">
    <citation type="journal article" date="2020" name="PLoS Negl. Trop. Dis.">
        <title>High-quality nuclear genome for Sarcoptes scabiei-A critical resource for a neglected parasite.</title>
        <authorList>
            <person name="Korhonen P.K."/>
            <person name="Gasser R.B."/>
            <person name="Ma G."/>
            <person name="Wang T."/>
            <person name="Stroehlein A.J."/>
            <person name="Young N.D."/>
            <person name="Ang C.S."/>
            <person name="Fernando D.D."/>
            <person name="Lu H.C."/>
            <person name="Taylor S."/>
            <person name="Reynolds S.L."/>
            <person name="Mofiz E."/>
            <person name="Najaraj S.H."/>
            <person name="Gowda H."/>
            <person name="Madugundu A."/>
            <person name="Renuse S."/>
            <person name="Holt D."/>
            <person name="Pandey A."/>
            <person name="Papenfuss A.T."/>
            <person name="Fischer K."/>
        </authorList>
    </citation>
    <scope>NUCLEOTIDE SEQUENCE [LARGE SCALE GENOMIC DNA]</scope>
</reference>
<keyword evidence="4" id="KW-0479">Metal-binding</keyword>
<dbReference type="GO" id="GO:0005737">
    <property type="term" value="C:cytoplasm"/>
    <property type="evidence" value="ECO:0007669"/>
    <property type="project" value="TreeGrafter"/>
</dbReference>
<keyword evidence="5 8" id="KW-0863">Zinc-finger</keyword>
<dbReference type="Gene3D" id="1.20.900.10">
    <property type="entry name" value="Dbl homology (DH) domain"/>
    <property type="match status" value="1"/>
</dbReference>
<dbReference type="Gene3D" id="3.30.40.10">
    <property type="entry name" value="Zinc/RING finger domain, C3HC4 (zinc finger)"/>
    <property type="match status" value="1"/>
</dbReference>
<evidence type="ECO:0000259" key="10">
    <source>
        <dbReference type="PROSITE" id="PS50003"/>
    </source>
</evidence>
<evidence type="ECO:0000256" key="8">
    <source>
        <dbReference type="PROSITE-ProRule" id="PRU00091"/>
    </source>
</evidence>
<evidence type="ECO:0000256" key="1">
    <source>
        <dbReference type="ARBA" id="ARBA00004245"/>
    </source>
</evidence>
<evidence type="ECO:0000313" key="14">
    <source>
        <dbReference type="EnsemblMetazoa" id="KAF7496649.1"/>
    </source>
</evidence>
<dbReference type="InterPro" id="IPR011011">
    <property type="entry name" value="Znf_FYVE_PHD"/>
</dbReference>
<feature type="compositionally biased region" description="Pro residues" evidence="9">
    <location>
        <begin position="1025"/>
        <end position="1035"/>
    </location>
</feature>
<dbReference type="Gene3D" id="2.30.29.30">
    <property type="entry name" value="Pleckstrin-homology domain (PH domain)/Phosphotyrosine-binding domain (PTB)"/>
    <property type="match status" value="2"/>
</dbReference>
<evidence type="ECO:0000256" key="2">
    <source>
        <dbReference type="ARBA" id="ARBA00022490"/>
    </source>
</evidence>
<sequence length="2393" mass="275698">MSLQNSFEITKSDCEKKLNIDLDEKISLRSETEPNLSSPRSKRIESRNQFSNRDENGEEFFGVERKNSPTIKSREILDRSAEDLSLYFHNRNPTLQSLRNQTKSDSLNSEQANVCCTKLAFNFYNKAIDSAKKRLPKNRQKNQTSEIFPRSFGENFDSIGPEGFHYLDDGQTECSSDYKDIEFNRDSYLFTGPEFIPELSEKEFFINENKMNEEKKSSEFSNFKDLKPLQNDSNQIKIRNDLNEDIVFVPKKTIENAPLSSVENLSETIKKLESNINPELKRKAPSIFDRFLRKDKNKNFKSKHSKANSEPRDSNSTFNIRAQSLPPTSDAKSSTSSIIPPTVKISKDGKLCLEHKSYDTNDENLYVSNVTRQSPIKLVYGRVPELQIQEVIHLGHDSNLNDSNRPISRSESAKNPTNEFGEKSMMEILDDAIRQLQEESGISPPAEDTVQKPTIESKRSKSPFKLAKPNFVKKIEKKSILPLTRSDLKLKQNKNNKSSPEVDTEVPMNDHSKENPKADQATKHFEMNDEISSPKSKFTKFALDLSPRSKLQALKKQSAIESEFPQAIQTKIESPKMSPSSGPTSSLADFDAIEIDIGVPLDAPYEESDLESTNFSQPKKENFEARSLAIDPGIDLSKSFKFNSNAIWNRFDEMKPAEDRTDSGNFMEIIYRVPKNAKQNFLEQNSQAEENRGRNQRVSFSEPDYPNVQADTISIEREETKIIFDLYKPPIKADSFNKNLNKIDDDNHNSRQHSEENIDRFVCKVKENERSDEKMEKSIIELDKIKDKAYSLGQSFKIKIKDMIPKKTSTSESVTKEAESKYESNLKETNLDNRADFYQPVICEDQAKIFDIVENRVDISLDDDENQIDKERKNKRRNKFSFNENRNFSLGEKNKEKMQKIRTKAQRSLTQFSDKLKQQKESLQEQTKALRSKSFTSKRSDPSRREHDSNRDLHLGSDSESTPKTGFGFKTAPGIIEAKERFASFIKPIKFNEPFRSFQHKTSSNVRSQSLQRSLPSLYESRSKPNPPQRPPPPRFNNTYQSVPIPSSSILPCEDEISLNTSVSSAIIGDDRNAKRKRFPRKQRVPPEIFYKNIRLGYRPKKSYVEILQKSQPFYSKMNEISLQRSQSTGHLYGSRRIADIGTDQMHSLETKRQRRSPFVRENFSTDSRSRSPLPVTVSRSNSIASSQRYNTDNVSLNDRSSMKVDRLDPNHYSDRSDSVQYGTIHPNKNLVWVPYSWKLKRCRSSTELEVREKLRRDLQAKSLETESNETIVADRNSRAASELNHRDQSESVQKRVLQWLSASLPIDSLLQRRANDAQNSSQEERDRQFSPKPPIPPHRNRRHLNQEFEFIDYYDDNPDNINIKLKNARSRPLPPPPVPPRPRLIPAHYANYRKQPETRDVACNTSDRNSKSFAPDIESTDNDVTLIENTKDSICSRNTTQASLYLDARSHLTESNSGLKQQQIVQNQWSSDEDTIHDDLSSLSSQYQSIITNQSSSQQDSRLFSKNESFLHRNSSLKTAACNPQAINHSIAKYDSLDNPSNLILSEKQISNDGDLNPSMLDNRSNMDANSISAIEVRDEENGEEILRKNLTKSETTKTELNSANDSSQIDQDSMQSIKPIRTDRESYVSTVSTESTATILSSTSSSDSSDPSLCTCENRSNLESNAQEFDRLKSNEIVEKDFVCMQNKTNDCSLTNSSNCERKSKQSLMCLSNPLLRENLSRLPQTTPKGSKPDRLYYCAHEFYTTERDYVDILMMLTKEFKETIRPYVTPKWLDNFFGPLDLVTPINKKLLEELEARLLSEWDDKPMISDIIIQICPYLKEYSIYVREFDLINSMLDDAVLRFDDFIDVLHNFENSDRCRKLTIKSYLLKPIQRLPQYRLMLSQYFKLLTIEHAEYSAIQKALAIVSEVVQHVERELMLAEQSLTLNELRNRIILTKPAKIIVPGRVLIRRGQLDKVSRKEVHVRYFILFNDVLFYLTPVMNGMYKLKEELPLLGMQVEISQNFVTEFIVRSVKRSFALLTKDEIEREEWVSDLRSTIADYTEKQHSFKFDHEQNSSPISGINSFNNQRYSITSIESERIFKNSESQLGDLAPVWLHDNRVTMCHGCTSQFTFLNRRHHCRACGQIFCADCSSNQFPLRYLDFKPDRVCDECYAILSNRNTLEDSIGEDRTFDSEKLSENDQIESEENRNSFQTLSTILTATESPQNSIKSFHSNSSTLSLLKKNRSNSCHELRNNQAKLSVSEIETIDHSSMSNHLIRNLNLRLSNRLKQKNLSSVLVEVSANDPTTLIAGWLHRFYQKKGWKRYWFVIKEMVLYWYKASEDVRALDTLPLLGYKVSVAETPIKGCAADQIIRLSHPGQPNIYFYVEKKQNFDKWFQCFTDSSSFLESQ</sequence>
<dbReference type="PROSITE" id="PS50178">
    <property type="entry name" value="ZF_FYVE"/>
    <property type="match status" value="1"/>
</dbReference>
<evidence type="ECO:0000313" key="13">
    <source>
        <dbReference type="EMBL" id="KAF7496649.1"/>
    </source>
</evidence>
<dbReference type="InterPro" id="IPR051092">
    <property type="entry name" value="FYVE_RhoGEF_PH"/>
</dbReference>
<feature type="region of interest" description="Disordered" evidence="9">
    <location>
        <begin position="397"/>
        <end position="418"/>
    </location>
</feature>
<protein>
    <submittedName>
        <fullName evidence="13">Fyve, RhoGef and Ph domain-containing protein</fullName>
    </submittedName>
</protein>
<dbReference type="Proteomes" id="UP000070412">
    <property type="component" value="Unassembled WGS sequence"/>
</dbReference>
<feature type="region of interest" description="Disordered" evidence="9">
    <location>
        <begin position="439"/>
        <end position="460"/>
    </location>
</feature>
<feature type="compositionally biased region" description="Basic and acidic residues" evidence="9">
    <location>
        <begin position="1284"/>
        <end position="1293"/>
    </location>
</feature>
<feature type="compositionally biased region" description="Polar residues" evidence="9">
    <location>
        <begin position="314"/>
        <end position="339"/>
    </location>
</feature>
<reference evidence="14" key="3">
    <citation type="submission" date="2022-06" db="UniProtKB">
        <authorList>
            <consortium name="EnsemblMetazoa"/>
        </authorList>
    </citation>
    <scope>IDENTIFICATION</scope>
</reference>
<dbReference type="SMART" id="SM00325">
    <property type="entry name" value="RhoGEF"/>
    <property type="match status" value="1"/>
</dbReference>
<feature type="region of interest" description="Disordered" evidence="9">
    <location>
        <begin position="298"/>
        <end position="340"/>
    </location>
</feature>
<dbReference type="Pfam" id="PF00169">
    <property type="entry name" value="PH"/>
    <property type="match status" value="2"/>
</dbReference>
<dbReference type="SMART" id="SM00064">
    <property type="entry name" value="FYVE"/>
    <property type="match status" value="1"/>
</dbReference>
<feature type="domain" description="PH" evidence="10">
    <location>
        <begin position="2290"/>
        <end position="2388"/>
    </location>
</feature>
<dbReference type="GO" id="GO:0005856">
    <property type="term" value="C:cytoskeleton"/>
    <property type="evidence" value="ECO:0007669"/>
    <property type="project" value="UniProtKB-SubCell"/>
</dbReference>
<feature type="domain" description="DH" evidence="11">
    <location>
        <begin position="1737"/>
        <end position="1919"/>
    </location>
</feature>
<feature type="region of interest" description="Disordered" evidence="9">
    <location>
        <begin position="1311"/>
        <end position="1343"/>
    </location>
</feature>
<dbReference type="GO" id="GO:0005085">
    <property type="term" value="F:guanyl-nucleotide exchange factor activity"/>
    <property type="evidence" value="ECO:0007669"/>
    <property type="project" value="UniProtKB-KW"/>
</dbReference>
<comment type="subcellular location">
    <subcellularLocation>
        <location evidence="1">Cytoplasm</location>
        <location evidence="1">Cytoskeleton</location>
    </subcellularLocation>
</comment>
<evidence type="ECO:0000259" key="12">
    <source>
        <dbReference type="PROSITE" id="PS50178"/>
    </source>
</evidence>
<dbReference type="SUPFAM" id="SSF50729">
    <property type="entry name" value="PH domain-like"/>
    <property type="match status" value="2"/>
</dbReference>
<evidence type="ECO:0000256" key="3">
    <source>
        <dbReference type="ARBA" id="ARBA00022658"/>
    </source>
</evidence>
<evidence type="ECO:0000259" key="11">
    <source>
        <dbReference type="PROSITE" id="PS50010"/>
    </source>
</evidence>
<dbReference type="PROSITE" id="PS50010">
    <property type="entry name" value="DH_2"/>
    <property type="match status" value="1"/>
</dbReference>
<dbReference type="SUPFAM" id="SSF48065">
    <property type="entry name" value="DBL homology domain (DH-domain)"/>
    <property type="match status" value="1"/>
</dbReference>
<feature type="region of interest" description="Disordered" evidence="9">
    <location>
        <begin position="1143"/>
        <end position="1221"/>
    </location>
</feature>
<feature type="compositionally biased region" description="Low complexity" evidence="9">
    <location>
        <begin position="1607"/>
        <end position="1619"/>
    </location>
</feature>
<proteinExistence type="predicted"/>
<evidence type="ECO:0000256" key="7">
    <source>
        <dbReference type="ARBA" id="ARBA00023212"/>
    </source>
</evidence>
<dbReference type="InterPro" id="IPR017455">
    <property type="entry name" value="Znf_FYVE-rel"/>
</dbReference>
<evidence type="ECO:0000256" key="6">
    <source>
        <dbReference type="ARBA" id="ARBA00022833"/>
    </source>
</evidence>
<dbReference type="InterPro" id="IPR000306">
    <property type="entry name" value="Znf_FYVE"/>
</dbReference>
<feature type="region of interest" description="Disordered" evidence="9">
    <location>
        <begin position="1267"/>
        <end position="1293"/>
    </location>
</feature>
<name>A0A834VI85_SARSC</name>
<feature type="region of interest" description="Disordered" evidence="9">
    <location>
        <begin position="486"/>
        <end position="531"/>
    </location>
</feature>
<dbReference type="Pfam" id="PF01363">
    <property type="entry name" value="FYVE"/>
    <property type="match status" value="1"/>
</dbReference>
<evidence type="ECO:0000313" key="15">
    <source>
        <dbReference type="Proteomes" id="UP000070412"/>
    </source>
</evidence>
<feature type="compositionally biased region" description="Basic and acidic residues" evidence="9">
    <location>
        <begin position="1201"/>
        <end position="1218"/>
    </location>
</feature>
<feature type="region of interest" description="Disordered" evidence="9">
    <location>
        <begin position="29"/>
        <end position="65"/>
    </location>
</feature>
<reference evidence="13" key="2">
    <citation type="submission" date="2020-01" db="EMBL/GenBank/DDBJ databases">
        <authorList>
            <person name="Korhonen P.K.K."/>
            <person name="Guangxu M.G."/>
            <person name="Wang T.W."/>
            <person name="Stroehlein A.J.S."/>
            <person name="Young N.D."/>
            <person name="Ang C.-S.A."/>
            <person name="Fernando D.W.F."/>
            <person name="Lu H.L."/>
            <person name="Taylor S.T."/>
            <person name="Ehtesham M.E.M."/>
            <person name="Najaraj S.H.N."/>
            <person name="Harsha G.H.G."/>
            <person name="Madugundu A.M."/>
            <person name="Renuse S.R."/>
            <person name="Holt D.H."/>
            <person name="Pandey A.P."/>
            <person name="Papenfuss A.P."/>
            <person name="Gasser R.B.G."/>
            <person name="Fischer K.F."/>
        </authorList>
    </citation>
    <scope>NUCLEOTIDE SEQUENCE</scope>
    <source>
        <strain evidence="13">SSS_KF_BRIS2020</strain>
    </source>
</reference>
<keyword evidence="3" id="KW-0344">Guanine-nucleotide releasing factor</keyword>
<dbReference type="EnsemblMetazoa" id="SSS_2625s_mrna">
    <property type="protein sequence ID" value="KAF7496649.1"/>
    <property type="gene ID" value="SSS_2625"/>
</dbReference>
<dbReference type="SMART" id="SM00233">
    <property type="entry name" value="PH"/>
    <property type="match status" value="2"/>
</dbReference>
<feature type="domain" description="PH" evidence="10">
    <location>
        <begin position="1950"/>
        <end position="2042"/>
    </location>
</feature>
<dbReference type="InterPro" id="IPR001849">
    <property type="entry name" value="PH_domain"/>
</dbReference>
<feature type="compositionally biased region" description="Basic and acidic residues" evidence="9">
    <location>
        <begin position="914"/>
        <end position="923"/>
    </location>
</feature>
<dbReference type="InterPro" id="IPR000219">
    <property type="entry name" value="DH_dom"/>
</dbReference>
<feature type="compositionally biased region" description="Basic and acidic residues" evidence="9">
    <location>
        <begin position="938"/>
        <end position="957"/>
    </location>
</feature>
<feature type="region of interest" description="Disordered" evidence="9">
    <location>
        <begin position="870"/>
        <end position="968"/>
    </location>
</feature>
<feature type="region of interest" description="Disordered" evidence="9">
    <location>
        <begin position="1595"/>
        <end position="1631"/>
    </location>
</feature>
<keyword evidence="6" id="KW-0862">Zinc</keyword>
<dbReference type="PROSITE" id="PS50003">
    <property type="entry name" value="PH_DOMAIN"/>
    <property type="match status" value="2"/>
</dbReference>